<dbReference type="EMBL" id="JAKGCU010000024">
    <property type="protein sequence ID" value="MCF3940688.1"/>
    <property type="molecule type" value="Genomic_DNA"/>
</dbReference>
<evidence type="ECO:0000256" key="1">
    <source>
        <dbReference type="SAM" id="SignalP"/>
    </source>
</evidence>
<keyword evidence="3" id="KW-1185">Reference proteome</keyword>
<feature type="signal peptide" evidence="1">
    <location>
        <begin position="1"/>
        <end position="18"/>
    </location>
</feature>
<comment type="caution">
    <text evidence="2">The sequence shown here is derived from an EMBL/GenBank/DDBJ whole genome shotgun (WGS) entry which is preliminary data.</text>
</comment>
<proteinExistence type="predicted"/>
<protein>
    <recommendedName>
        <fullName evidence="4">Secreted protein</fullName>
    </recommendedName>
</protein>
<keyword evidence="1" id="KW-0732">Signal</keyword>
<dbReference type="Proteomes" id="UP001108089">
    <property type="component" value="Unassembled WGS sequence"/>
</dbReference>
<evidence type="ECO:0000313" key="3">
    <source>
        <dbReference type="Proteomes" id="UP001108089"/>
    </source>
</evidence>
<reference evidence="2" key="1">
    <citation type="submission" date="2022-01" db="EMBL/GenBank/DDBJ databases">
        <title>Gordonia xiamenensis sp. nov., isolated from surface seawater in Xiamen.</title>
        <authorList>
            <person name="He Y.F."/>
        </authorList>
    </citation>
    <scope>NUCLEOTIDE SEQUENCE</scope>
    <source>
        <strain evidence="2">GW1C4-4</strain>
    </source>
</reference>
<evidence type="ECO:0008006" key="4">
    <source>
        <dbReference type="Google" id="ProtNLM"/>
    </source>
</evidence>
<evidence type="ECO:0000313" key="2">
    <source>
        <dbReference type="EMBL" id="MCF3940688.1"/>
    </source>
</evidence>
<sequence length="71" mass="7445">MTRIRMSVVGVLAGIALAVGMPVAVDATASASPMTIKCKPLSVADNPKPGVYTHFCTVIQQNGMMVETFYG</sequence>
<name>A0ABS9DNA5_9ACTN</name>
<dbReference type="RefSeq" id="WP_235725432.1">
    <property type="nucleotide sequence ID" value="NZ_JAKGCU010000024.1"/>
</dbReference>
<accession>A0ABS9DNA5</accession>
<organism evidence="2 3">
    <name type="scientific">Gordonia tangerina</name>
    <dbReference type="NCBI Taxonomy" id="2911060"/>
    <lineage>
        <taxon>Bacteria</taxon>
        <taxon>Bacillati</taxon>
        <taxon>Actinomycetota</taxon>
        <taxon>Actinomycetes</taxon>
        <taxon>Mycobacteriales</taxon>
        <taxon>Gordoniaceae</taxon>
        <taxon>Gordonia</taxon>
    </lineage>
</organism>
<gene>
    <name evidence="2" type="ORF">L1892_20155</name>
</gene>
<feature type="chain" id="PRO_5045561562" description="Secreted protein" evidence="1">
    <location>
        <begin position="19"/>
        <end position="71"/>
    </location>
</feature>